<keyword evidence="6" id="KW-0963">Cytoplasm</keyword>
<dbReference type="Gene3D" id="1.10.150.170">
    <property type="entry name" value="Putative methyltransferase TM0872, insert domain"/>
    <property type="match status" value="1"/>
</dbReference>
<dbReference type="InterPro" id="IPR023397">
    <property type="entry name" value="SAM-dep_MeTrfase_MraW_recog"/>
</dbReference>
<dbReference type="Pfam" id="PF01795">
    <property type="entry name" value="Methyltransf_5"/>
    <property type="match status" value="1"/>
</dbReference>
<name>A0A855X9T5_9BACT</name>
<feature type="binding site" evidence="6">
    <location>
        <position position="58"/>
    </location>
    <ligand>
        <name>S-adenosyl-L-methionine</name>
        <dbReference type="ChEBI" id="CHEBI:59789"/>
    </ligand>
</feature>
<evidence type="ECO:0000256" key="4">
    <source>
        <dbReference type="ARBA" id="ARBA00022679"/>
    </source>
</evidence>
<evidence type="ECO:0000256" key="2">
    <source>
        <dbReference type="ARBA" id="ARBA00022552"/>
    </source>
</evidence>
<dbReference type="InterPro" id="IPR002903">
    <property type="entry name" value="RsmH"/>
</dbReference>
<feature type="binding site" evidence="6">
    <location>
        <position position="113"/>
    </location>
    <ligand>
        <name>S-adenosyl-L-methionine</name>
        <dbReference type="ChEBI" id="CHEBI:59789"/>
    </ligand>
</feature>
<dbReference type="SUPFAM" id="SSF53335">
    <property type="entry name" value="S-adenosyl-L-methionine-dependent methyltransferases"/>
    <property type="match status" value="1"/>
</dbReference>
<comment type="similarity">
    <text evidence="1 6">Belongs to the methyltransferase superfamily. RsmH family.</text>
</comment>
<dbReference type="GO" id="GO:0070475">
    <property type="term" value="P:rRNA base methylation"/>
    <property type="evidence" value="ECO:0007669"/>
    <property type="project" value="UniProtKB-UniRule"/>
</dbReference>
<keyword evidence="2 6" id="KW-0698">rRNA processing</keyword>
<evidence type="ECO:0000256" key="5">
    <source>
        <dbReference type="ARBA" id="ARBA00022691"/>
    </source>
</evidence>
<feature type="binding site" evidence="6">
    <location>
        <position position="85"/>
    </location>
    <ligand>
        <name>S-adenosyl-L-methionine</name>
        <dbReference type="ChEBI" id="CHEBI:59789"/>
    </ligand>
</feature>
<dbReference type="PANTHER" id="PTHR11265">
    <property type="entry name" value="S-ADENOSYL-METHYLTRANSFERASE MRAW"/>
    <property type="match status" value="1"/>
</dbReference>
<evidence type="ECO:0000256" key="3">
    <source>
        <dbReference type="ARBA" id="ARBA00022603"/>
    </source>
</evidence>
<evidence type="ECO:0000313" key="8">
    <source>
        <dbReference type="Proteomes" id="UP000250918"/>
    </source>
</evidence>
<proteinExistence type="inferred from homology"/>
<feature type="binding site" evidence="6">
    <location>
        <position position="106"/>
    </location>
    <ligand>
        <name>S-adenosyl-L-methionine</name>
        <dbReference type="ChEBI" id="CHEBI:59789"/>
    </ligand>
</feature>
<evidence type="ECO:0000313" key="7">
    <source>
        <dbReference type="EMBL" id="PWB75327.1"/>
    </source>
</evidence>
<dbReference type="NCBIfam" id="TIGR00006">
    <property type="entry name" value="16S rRNA (cytosine(1402)-N(4))-methyltransferase RsmH"/>
    <property type="match status" value="1"/>
</dbReference>
<dbReference type="GO" id="GO:0005737">
    <property type="term" value="C:cytoplasm"/>
    <property type="evidence" value="ECO:0007669"/>
    <property type="project" value="UniProtKB-SubCell"/>
</dbReference>
<sequence length="314" mass="34437">MTASGPDFAHTPVMPAEVVSHLITDREGAYLDLTAGRGGHLRALAGQLGAGARLYGIDRDPIAVAETTQILQSFVQFRKIIQAPFAELDHVAGQFDDSAFNGILLDLGVSSPQIDNALRGFSFQSDGPLDMRFDPDSGVTAAELIDTLDQKQLAEIIRSYGEEREAARMARAIVMERQRQKIATTSHLAAVIRAVTPKPQQTKTLARVFQAFRIAVNRELEQLEKVLPLGFQLLKSGGRMAVISYHSLEDRIVKWTFQSWFRPRCTCPPGLPVCVCGVKAIAVAVTRKPVSPGEAEIARNPRARSARLRVVEKL</sequence>
<keyword evidence="3 6" id="KW-0489">Methyltransferase</keyword>
<reference evidence="7 8" key="1">
    <citation type="journal article" date="2018" name="ISME J.">
        <title>A methanotrophic archaeon couples anaerobic oxidation of methane to Fe(III) reduction.</title>
        <authorList>
            <person name="Cai C."/>
            <person name="Leu A.O."/>
            <person name="Xie G.J."/>
            <person name="Guo J."/>
            <person name="Feng Y."/>
            <person name="Zhao J.X."/>
            <person name="Tyson G.W."/>
            <person name="Yuan Z."/>
            <person name="Hu S."/>
        </authorList>
    </citation>
    <scope>NUCLEOTIDE SEQUENCE [LARGE SCALE GENOMIC DNA]</scope>
    <source>
        <strain evidence="7">FeB_12</strain>
    </source>
</reference>
<dbReference type="AlphaFoldDB" id="A0A855X9T5"/>
<gene>
    <name evidence="6" type="primary">rsmH</name>
    <name evidence="7" type="ORF">C3F09_02900</name>
</gene>
<dbReference type="SUPFAM" id="SSF81799">
    <property type="entry name" value="Putative methyltransferase TM0872, insert domain"/>
    <property type="match status" value="1"/>
</dbReference>
<dbReference type="Gene3D" id="3.40.50.150">
    <property type="entry name" value="Vaccinia Virus protein VP39"/>
    <property type="match status" value="1"/>
</dbReference>
<keyword evidence="4 6" id="KW-0808">Transferase</keyword>
<dbReference type="PANTHER" id="PTHR11265:SF0">
    <property type="entry name" value="12S RRNA N4-METHYLCYTIDINE METHYLTRANSFERASE"/>
    <property type="match status" value="1"/>
</dbReference>
<dbReference type="Proteomes" id="UP000250918">
    <property type="component" value="Unassembled WGS sequence"/>
</dbReference>
<comment type="subcellular location">
    <subcellularLocation>
        <location evidence="6">Cytoplasm</location>
    </subcellularLocation>
</comment>
<dbReference type="InterPro" id="IPR029063">
    <property type="entry name" value="SAM-dependent_MTases_sf"/>
</dbReference>
<protein>
    <recommendedName>
        <fullName evidence="6">Ribosomal RNA small subunit methyltransferase H</fullName>
        <ecNumber evidence="6">2.1.1.199</ecNumber>
    </recommendedName>
    <alternativeName>
        <fullName evidence="6">16S rRNA m(4)C1402 methyltransferase</fullName>
    </alternativeName>
    <alternativeName>
        <fullName evidence="6">rRNA (cytosine-N(4)-)-methyltransferase RsmH</fullName>
    </alternativeName>
</protein>
<evidence type="ECO:0000256" key="1">
    <source>
        <dbReference type="ARBA" id="ARBA00010396"/>
    </source>
</evidence>
<dbReference type="PIRSF" id="PIRSF004486">
    <property type="entry name" value="MraW"/>
    <property type="match status" value="1"/>
</dbReference>
<dbReference type="EMBL" id="PQAP01000011">
    <property type="protein sequence ID" value="PWB75327.1"/>
    <property type="molecule type" value="Genomic_DNA"/>
</dbReference>
<accession>A0A855X9T5</accession>
<comment type="function">
    <text evidence="6">Specifically methylates the N4 position of cytidine in position 1402 (C1402) of 16S rRNA.</text>
</comment>
<keyword evidence="5 6" id="KW-0949">S-adenosyl-L-methionine</keyword>
<organism evidence="7 8">
    <name type="scientific">candidate division GN15 bacterium</name>
    <dbReference type="NCBI Taxonomy" id="2072418"/>
    <lineage>
        <taxon>Bacteria</taxon>
        <taxon>candidate division GN15</taxon>
    </lineage>
</organism>
<feature type="binding site" evidence="6">
    <location>
        <begin position="38"/>
        <end position="40"/>
    </location>
    <ligand>
        <name>S-adenosyl-L-methionine</name>
        <dbReference type="ChEBI" id="CHEBI:59789"/>
    </ligand>
</feature>
<comment type="caution">
    <text evidence="7">The sequence shown here is derived from an EMBL/GenBank/DDBJ whole genome shotgun (WGS) entry which is preliminary data.</text>
</comment>
<comment type="catalytic activity">
    <reaction evidence="6">
        <text>cytidine(1402) in 16S rRNA + S-adenosyl-L-methionine = N(4)-methylcytidine(1402) in 16S rRNA + S-adenosyl-L-homocysteine + H(+)</text>
        <dbReference type="Rhea" id="RHEA:42928"/>
        <dbReference type="Rhea" id="RHEA-COMP:10286"/>
        <dbReference type="Rhea" id="RHEA-COMP:10287"/>
        <dbReference type="ChEBI" id="CHEBI:15378"/>
        <dbReference type="ChEBI" id="CHEBI:57856"/>
        <dbReference type="ChEBI" id="CHEBI:59789"/>
        <dbReference type="ChEBI" id="CHEBI:74506"/>
        <dbReference type="ChEBI" id="CHEBI:82748"/>
        <dbReference type="EC" id="2.1.1.199"/>
    </reaction>
</comment>
<dbReference type="HAMAP" id="MF_01007">
    <property type="entry name" value="16SrRNA_methyltr_H"/>
    <property type="match status" value="1"/>
</dbReference>
<dbReference type="GO" id="GO:0071424">
    <property type="term" value="F:rRNA (cytosine-N4-)-methyltransferase activity"/>
    <property type="evidence" value="ECO:0007669"/>
    <property type="project" value="UniProtKB-UniRule"/>
</dbReference>
<evidence type="ECO:0000256" key="6">
    <source>
        <dbReference type="HAMAP-Rule" id="MF_01007"/>
    </source>
</evidence>
<dbReference type="EC" id="2.1.1.199" evidence="6"/>